<accession>A0A8X7WSD4</accession>
<feature type="non-terminal residue" evidence="3">
    <location>
        <position position="536"/>
    </location>
</feature>
<feature type="non-terminal residue" evidence="3">
    <location>
        <position position="1"/>
    </location>
</feature>
<feature type="region of interest" description="Disordered" evidence="1">
    <location>
        <begin position="25"/>
        <end position="139"/>
    </location>
</feature>
<name>A0A8X7WSD4_POLSE</name>
<feature type="compositionally biased region" description="Basic and acidic residues" evidence="1">
    <location>
        <begin position="431"/>
        <end position="441"/>
    </location>
</feature>
<dbReference type="GO" id="GO:0006302">
    <property type="term" value="P:double-strand break repair"/>
    <property type="evidence" value="ECO:0007669"/>
    <property type="project" value="TreeGrafter"/>
</dbReference>
<dbReference type="InterPro" id="IPR032764">
    <property type="entry name" value="Tankyrase-bd_C"/>
</dbReference>
<sequence length="536" mass="59141">MSSSDGHFLLESMLQNVRLRNDLRLRQQHRHEEEEDEEEDEEQEAVDSEHLAHSIANQRDRANHMEEEDESDGEDCKAEDMSYESSSPAIEAMVPDGRWSEMEVPSNTSTPPAPPPASSKPKHFSSGSDSLNFDPGLSPINLVDELFVGDDWSQFLPEKKELVSVKSCPAVAEEKEEEEEEETLGPDTTDQSFHGIPEYEMKRSRSGSSCSSDHPQSLEVDESEQSPLEDLEGMKQEPSEMEEEREANTDDEEGEEEERSSMDHIPDPEADNNQSETLIETMEDTSHPEEEEEILSPVSPDAEVTPSLPPLDLSSIERSEMLDNSVYRNRANLNRKRGHRAPVQVPRNCREDREAENESDWMFRDSTEPRAAAEAAPTNNDDENGDEGDGRDVKCARLESSPVKGSPARSPISPAGRVQLFPGVDASTLQEKLKFPKKSGDACDAASSEKAGASDEDALSPSKTSPGGKTKLGKFPGFSKDIFKRVLPKKAAKTEGGCILLTKDEPKPGHSDAVLRRGGPVPEPASIFNSLLSFPA</sequence>
<dbReference type="PANTHER" id="PTHR22042">
    <property type="entry name" value="TANKYRASE 1 BINDING PROTEIN"/>
    <property type="match status" value="1"/>
</dbReference>
<feature type="region of interest" description="Disordered" evidence="1">
    <location>
        <begin position="158"/>
        <end position="474"/>
    </location>
</feature>
<evidence type="ECO:0000259" key="2">
    <source>
        <dbReference type="SMART" id="SM01319"/>
    </source>
</evidence>
<dbReference type="SMART" id="SM01319">
    <property type="entry name" value="Tankyrase_bdg_C"/>
    <property type="match status" value="1"/>
</dbReference>
<gene>
    <name evidence="3" type="primary">Tnks1bp1</name>
    <name evidence="3" type="ORF">GTO96_0014016</name>
</gene>
<dbReference type="GO" id="GO:0071479">
    <property type="term" value="P:cellular response to ionizing radiation"/>
    <property type="evidence" value="ECO:0007669"/>
    <property type="project" value="TreeGrafter"/>
</dbReference>
<organism evidence="3 4">
    <name type="scientific">Polypterus senegalus</name>
    <name type="common">Senegal bichir</name>
    <dbReference type="NCBI Taxonomy" id="55291"/>
    <lineage>
        <taxon>Eukaryota</taxon>
        <taxon>Metazoa</taxon>
        <taxon>Chordata</taxon>
        <taxon>Craniata</taxon>
        <taxon>Vertebrata</taxon>
        <taxon>Euteleostomi</taxon>
        <taxon>Actinopterygii</taxon>
        <taxon>Polypteriformes</taxon>
        <taxon>Polypteridae</taxon>
        <taxon>Polypterus</taxon>
    </lineage>
</organism>
<feature type="domain" description="Tankyrase 1-binding protein C-terminal" evidence="2">
    <location>
        <begin position="310"/>
        <end position="496"/>
    </location>
</feature>
<feature type="compositionally biased region" description="Acidic residues" evidence="1">
    <location>
        <begin position="219"/>
        <end position="231"/>
    </location>
</feature>
<evidence type="ECO:0000256" key="1">
    <source>
        <dbReference type="SAM" id="MobiDB-lite"/>
    </source>
</evidence>
<dbReference type="GO" id="GO:0005634">
    <property type="term" value="C:nucleus"/>
    <property type="evidence" value="ECO:0007669"/>
    <property type="project" value="TreeGrafter"/>
</dbReference>
<evidence type="ECO:0000313" key="4">
    <source>
        <dbReference type="Proteomes" id="UP000886611"/>
    </source>
</evidence>
<reference evidence="3 4" key="1">
    <citation type="journal article" date="2021" name="Cell">
        <title>Tracing the genetic footprints of vertebrate landing in non-teleost ray-finned fishes.</title>
        <authorList>
            <person name="Bi X."/>
            <person name="Wang K."/>
            <person name="Yang L."/>
            <person name="Pan H."/>
            <person name="Jiang H."/>
            <person name="Wei Q."/>
            <person name="Fang M."/>
            <person name="Yu H."/>
            <person name="Zhu C."/>
            <person name="Cai Y."/>
            <person name="He Y."/>
            <person name="Gan X."/>
            <person name="Zeng H."/>
            <person name="Yu D."/>
            <person name="Zhu Y."/>
            <person name="Jiang H."/>
            <person name="Qiu Q."/>
            <person name="Yang H."/>
            <person name="Zhang Y.E."/>
            <person name="Wang W."/>
            <person name="Zhu M."/>
            <person name="He S."/>
            <person name="Zhang G."/>
        </authorList>
    </citation>
    <scope>NUCLEOTIDE SEQUENCE [LARGE SCALE GENOMIC DNA]</scope>
    <source>
        <strain evidence="3">Bchr_013</strain>
    </source>
</reference>
<proteinExistence type="predicted"/>
<comment type="caution">
    <text evidence="3">The sequence shown here is derived from an EMBL/GenBank/DDBJ whole genome shotgun (WGS) entry which is preliminary data.</text>
</comment>
<dbReference type="PANTHER" id="PTHR22042:SF2">
    <property type="entry name" value="182 KDA TANKYRASE-1-BINDING PROTEIN"/>
    <property type="match status" value="1"/>
</dbReference>
<dbReference type="InterPro" id="IPR040006">
    <property type="entry name" value="TNKS1BP1-like"/>
</dbReference>
<keyword evidence="4" id="KW-1185">Reference proteome</keyword>
<dbReference type="Proteomes" id="UP000886611">
    <property type="component" value="Unassembled WGS sequence"/>
</dbReference>
<dbReference type="GO" id="GO:0000792">
    <property type="term" value="C:heterochromatin"/>
    <property type="evidence" value="ECO:0007669"/>
    <property type="project" value="TreeGrafter"/>
</dbReference>
<feature type="compositionally biased region" description="Acidic residues" evidence="1">
    <location>
        <begin position="174"/>
        <end position="184"/>
    </location>
</feature>
<dbReference type="Pfam" id="PF15327">
    <property type="entry name" value="Tankyrase_bdg_C"/>
    <property type="match status" value="1"/>
</dbReference>
<feature type="compositionally biased region" description="Acidic residues" evidence="1">
    <location>
        <begin position="33"/>
        <end position="46"/>
    </location>
</feature>
<feature type="compositionally biased region" description="Basic and acidic residues" evidence="1">
    <location>
        <begin position="47"/>
        <end position="65"/>
    </location>
</feature>
<feature type="compositionally biased region" description="Low complexity" evidence="1">
    <location>
        <begin position="369"/>
        <end position="379"/>
    </location>
</feature>
<dbReference type="EMBL" id="JAATIS010009625">
    <property type="protein sequence ID" value="KAG2455198.1"/>
    <property type="molecule type" value="Genomic_DNA"/>
</dbReference>
<evidence type="ECO:0000313" key="3">
    <source>
        <dbReference type="EMBL" id="KAG2455198.1"/>
    </source>
</evidence>
<dbReference type="AlphaFoldDB" id="A0A8X7WSD4"/>
<protein>
    <submittedName>
        <fullName evidence="3">TB182 protein</fullName>
    </submittedName>
</protein>
<feature type="compositionally biased region" description="Basic and acidic residues" evidence="1">
    <location>
        <begin position="388"/>
        <end position="397"/>
    </location>
</feature>
<feature type="compositionally biased region" description="Acidic residues" evidence="1">
    <location>
        <begin position="239"/>
        <end position="258"/>
    </location>
</feature>